<evidence type="ECO:0000313" key="4">
    <source>
        <dbReference type="Proteomes" id="UP001589609"/>
    </source>
</evidence>
<keyword evidence="4" id="KW-1185">Reference proteome</keyword>
<proteinExistence type="predicted"/>
<evidence type="ECO:0000256" key="2">
    <source>
        <dbReference type="SAM" id="MobiDB-lite"/>
    </source>
</evidence>
<name>A0ABV5WJ06_9BACI</name>
<keyword evidence="1" id="KW-0472">Membrane</keyword>
<protein>
    <submittedName>
        <fullName evidence="3">Spore germination protein</fullName>
    </submittedName>
</protein>
<reference evidence="3 4" key="1">
    <citation type="submission" date="2024-09" db="EMBL/GenBank/DDBJ databases">
        <authorList>
            <person name="Sun Q."/>
            <person name="Mori K."/>
        </authorList>
    </citation>
    <scope>NUCLEOTIDE SEQUENCE [LARGE SCALE GENOMIC DNA]</scope>
    <source>
        <strain evidence="3 4">JCM 11201</strain>
    </source>
</reference>
<evidence type="ECO:0000256" key="1">
    <source>
        <dbReference type="ARBA" id="ARBA00023136"/>
    </source>
</evidence>
<dbReference type="InterPro" id="IPR004995">
    <property type="entry name" value="Spore_Ger"/>
</dbReference>
<dbReference type="RefSeq" id="WP_379950690.1">
    <property type="nucleotide sequence ID" value="NZ_JBHMAF010000138.1"/>
</dbReference>
<sequence>MKFRRPIPLYKEMKYKTLVKKSNRTNQNQHEHERTGTNKDQSQTTPLYTDLKMNINHIKQTLGNSSDIVIRDFQAGENGTIHMAVFYTDGLADKTFIQDFLLKTLMTEIRTANLESNSLNLLHVYDLLKDRSIPVEEIKGISDFDQLFFHGLSGDTIILINGYSKALAVGSRGWAERGVQEPSSESVVRGPRDGFSETLRINTALIRRRIKDPNLSPLI</sequence>
<comment type="caution">
    <text evidence="3">The sequence shown here is derived from an EMBL/GenBank/DDBJ whole genome shotgun (WGS) entry which is preliminary data.</text>
</comment>
<accession>A0ABV5WJ06</accession>
<gene>
    <name evidence="3" type="ORF">ACFFMS_18755</name>
</gene>
<dbReference type="EMBL" id="JBHMAF010000138">
    <property type="protein sequence ID" value="MFB9760372.1"/>
    <property type="molecule type" value="Genomic_DNA"/>
</dbReference>
<organism evidence="3 4">
    <name type="scientific">Ectobacillus funiculus</name>
    <dbReference type="NCBI Taxonomy" id="137993"/>
    <lineage>
        <taxon>Bacteria</taxon>
        <taxon>Bacillati</taxon>
        <taxon>Bacillota</taxon>
        <taxon>Bacilli</taxon>
        <taxon>Bacillales</taxon>
        <taxon>Bacillaceae</taxon>
        <taxon>Ectobacillus</taxon>
    </lineage>
</organism>
<dbReference type="Proteomes" id="UP001589609">
    <property type="component" value="Unassembled WGS sequence"/>
</dbReference>
<feature type="region of interest" description="Disordered" evidence="2">
    <location>
        <begin position="20"/>
        <end position="44"/>
    </location>
</feature>
<evidence type="ECO:0000313" key="3">
    <source>
        <dbReference type="EMBL" id="MFB9760372.1"/>
    </source>
</evidence>
<dbReference type="Pfam" id="PF03323">
    <property type="entry name" value="GerA"/>
    <property type="match status" value="1"/>
</dbReference>